<evidence type="ECO:0000313" key="2">
    <source>
        <dbReference type="Proteomes" id="UP000664991"/>
    </source>
</evidence>
<evidence type="ECO:0000313" key="1">
    <source>
        <dbReference type="EMBL" id="KAG5216086.1"/>
    </source>
</evidence>
<protein>
    <submittedName>
        <fullName evidence="1">Uncharacterized protein</fullName>
    </submittedName>
</protein>
<dbReference type="AlphaFoldDB" id="A0A836AFM5"/>
<comment type="caution">
    <text evidence="1">The sequence shown here is derived from an EMBL/GenBank/DDBJ whole genome shotgun (WGS) entry which is preliminary data.</text>
</comment>
<name>A0A836AFM5_SHEEP</name>
<dbReference type="Proteomes" id="UP000664991">
    <property type="component" value="Unassembled WGS sequence"/>
</dbReference>
<reference evidence="1 2" key="1">
    <citation type="submission" date="2020-12" db="EMBL/GenBank/DDBJ databases">
        <title>De novo assembly of Tibetan sheep genome.</title>
        <authorList>
            <person name="Li X."/>
        </authorList>
    </citation>
    <scope>NUCLEOTIDE SEQUENCE [LARGE SCALE GENOMIC DNA]</scope>
    <source>
        <tissue evidence="1">Heart</tissue>
    </source>
</reference>
<proteinExistence type="predicted"/>
<organism evidence="1 2">
    <name type="scientific">Ovis aries</name>
    <name type="common">Sheep</name>
    <dbReference type="NCBI Taxonomy" id="9940"/>
    <lineage>
        <taxon>Eukaryota</taxon>
        <taxon>Metazoa</taxon>
        <taxon>Chordata</taxon>
        <taxon>Craniata</taxon>
        <taxon>Vertebrata</taxon>
        <taxon>Euteleostomi</taxon>
        <taxon>Mammalia</taxon>
        <taxon>Eutheria</taxon>
        <taxon>Laurasiatheria</taxon>
        <taxon>Artiodactyla</taxon>
        <taxon>Ruminantia</taxon>
        <taxon>Pecora</taxon>
        <taxon>Bovidae</taxon>
        <taxon>Caprinae</taxon>
        <taxon>Ovis</taxon>
    </lineage>
</organism>
<dbReference type="EMBL" id="JAEMGP010000001">
    <property type="protein sequence ID" value="KAG5216086.1"/>
    <property type="molecule type" value="Genomic_DNA"/>
</dbReference>
<gene>
    <name evidence="1" type="ORF">JEQ12_001662</name>
</gene>
<sequence>MTSRPTPLANAETGHPCAAPGQVLGGSLKSSGWGQRTGLAYAGYCAVQGTNLGSGHSTVNQTDAASCLKTHS</sequence>
<accession>A0A836AFM5</accession>